<keyword evidence="8" id="KW-0902">Two-component regulatory system</keyword>
<feature type="domain" description="Signal transduction histidine kinase subgroup 3 dimerisation and phosphoacceptor" evidence="11">
    <location>
        <begin position="227"/>
        <end position="293"/>
    </location>
</feature>
<keyword evidence="10" id="KW-0472">Membrane</keyword>
<evidence type="ECO:0000256" key="1">
    <source>
        <dbReference type="ARBA" id="ARBA00000085"/>
    </source>
</evidence>
<name>A0ABP5DIB8_9PSEU</name>
<comment type="catalytic activity">
    <reaction evidence="1">
        <text>ATP + protein L-histidine = ADP + protein N-phospho-L-histidine.</text>
        <dbReference type="EC" id="2.7.13.3"/>
    </reaction>
</comment>
<organism evidence="12 13">
    <name type="scientific">Amycolatopsis minnesotensis</name>
    <dbReference type="NCBI Taxonomy" id="337894"/>
    <lineage>
        <taxon>Bacteria</taxon>
        <taxon>Bacillati</taxon>
        <taxon>Actinomycetota</taxon>
        <taxon>Actinomycetes</taxon>
        <taxon>Pseudonocardiales</taxon>
        <taxon>Pseudonocardiaceae</taxon>
        <taxon>Amycolatopsis</taxon>
    </lineage>
</organism>
<keyword evidence="9" id="KW-0175">Coiled coil</keyword>
<evidence type="ECO:0000256" key="9">
    <source>
        <dbReference type="SAM" id="Coils"/>
    </source>
</evidence>
<dbReference type="Pfam" id="PF07730">
    <property type="entry name" value="HisKA_3"/>
    <property type="match status" value="1"/>
</dbReference>
<dbReference type="Gene3D" id="3.30.565.10">
    <property type="entry name" value="Histidine kinase-like ATPase, C-terminal domain"/>
    <property type="match status" value="1"/>
</dbReference>
<keyword evidence="10" id="KW-0812">Transmembrane</keyword>
<dbReference type="Proteomes" id="UP001501116">
    <property type="component" value="Unassembled WGS sequence"/>
</dbReference>
<evidence type="ECO:0000256" key="3">
    <source>
        <dbReference type="ARBA" id="ARBA00022553"/>
    </source>
</evidence>
<protein>
    <recommendedName>
        <fullName evidence="2">histidine kinase</fullName>
        <ecNumber evidence="2">2.7.13.3</ecNumber>
    </recommendedName>
</protein>
<keyword evidence="7" id="KW-0067">ATP-binding</keyword>
<evidence type="ECO:0000256" key="5">
    <source>
        <dbReference type="ARBA" id="ARBA00022741"/>
    </source>
</evidence>
<dbReference type="Gene3D" id="1.20.5.1930">
    <property type="match status" value="1"/>
</dbReference>
<feature type="transmembrane region" description="Helical" evidence="10">
    <location>
        <begin position="101"/>
        <end position="125"/>
    </location>
</feature>
<feature type="coiled-coil region" evidence="9">
    <location>
        <begin position="195"/>
        <end position="229"/>
    </location>
</feature>
<sequence>MELGGAAVTVRRKAGVDLPWLVPGALLPDNWDEGGQPARRTVRDWLVDVTLFLCSLLGGGAMLVLVVQGGLLLTPAEFYSDLAFGGISCLAVFLRRARPIGFAVGTAVACTVSTVAFAPSLMAIFTVAVHFRATVALVITALNAAAGTAYFLILPGRDSLWSQVAPVYALLLAFLAWGMFARARRQLVFTFRERADRAEAERRLLQERAERVEEEQRLLADRARQEERARIAREMHDVLAHRVSLIALHAGGLEVRPDLPADDVRSTAELIRGSARQALVELGDVIGVLRDDAEGAPSKPASPRDIPKLVEESELAGAPVRLDFDVTRYEDAPDPLARAAYRVVQEALTNVNKHAPGAETTVSVTGGPGDGLRVTVRSAAAAEPDDRLPGSGSGLAGLSERVGLVGGTLSYGPGPEGNFVVDAKLRWDA</sequence>
<evidence type="ECO:0000256" key="7">
    <source>
        <dbReference type="ARBA" id="ARBA00022840"/>
    </source>
</evidence>
<dbReference type="PANTHER" id="PTHR24421:SF10">
    <property type="entry name" value="NITRATE_NITRITE SENSOR PROTEIN NARQ"/>
    <property type="match status" value="1"/>
</dbReference>
<dbReference type="RefSeq" id="WP_344428267.1">
    <property type="nucleotide sequence ID" value="NZ_BAAANN010000033.1"/>
</dbReference>
<evidence type="ECO:0000256" key="2">
    <source>
        <dbReference type="ARBA" id="ARBA00012438"/>
    </source>
</evidence>
<evidence type="ECO:0000256" key="8">
    <source>
        <dbReference type="ARBA" id="ARBA00023012"/>
    </source>
</evidence>
<feature type="transmembrane region" description="Helical" evidence="10">
    <location>
        <begin position="45"/>
        <end position="66"/>
    </location>
</feature>
<keyword evidence="5" id="KW-0547">Nucleotide-binding</keyword>
<feature type="transmembrane region" description="Helical" evidence="10">
    <location>
        <begin position="160"/>
        <end position="180"/>
    </location>
</feature>
<feature type="transmembrane region" description="Helical" evidence="10">
    <location>
        <begin position="131"/>
        <end position="153"/>
    </location>
</feature>
<keyword evidence="13" id="KW-1185">Reference proteome</keyword>
<dbReference type="InterPro" id="IPR011712">
    <property type="entry name" value="Sig_transdc_His_kin_sub3_dim/P"/>
</dbReference>
<dbReference type="PANTHER" id="PTHR24421">
    <property type="entry name" value="NITRATE/NITRITE SENSOR PROTEIN NARX-RELATED"/>
    <property type="match status" value="1"/>
</dbReference>
<reference evidence="13" key="1">
    <citation type="journal article" date="2019" name="Int. J. Syst. Evol. Microbiol.">
        <title>The Global Catalogue of Microorganisms (GCM) 10K type strain sequencing project: providing services to taxonomists for standard genome sequencing and annotation.</title>
        <authorList>
            <consortium name="The Broad Institute Genomics Platform"/>
            <consortium name="The Broad Institute Genome Sequencing Center for Infectious Disease"/>
            <person name="Wu L."/>
            <person name="Ma J."/>
        </authorList>
    </citation>
    <scope>NUCLEOTIDE SEQUENCE [LARGE SCALE GENOMIC DNA]</scope>
    <source>
        <strain evidence="13">JCM 14545</strain>
    </source>
</reference>
<proteinExistence type="predicted"/>
<gene>
    <name evidence="12" type="ORF">GCM10009754_66990</name>
</gene>
<evidence type="ECO:0000259" key="11">
    <source>
        <dbReference type="Pfam" id="PF07730"/>
    </source>
</evidence>
<evidence type="ECO:0000256" key="4">
    <source>
        <dbReference type="ARBA" id="ARBA00022679"/>
    </source>
</evidence>
<keyword evidence="3" id="KW-0597">Phosphoprotein</keyword>
<evidence type="ECO:0000313" key="13">
    <source>
        <dbReference type="Proteomes" id="UP001501116"/>
    </source>
</evidence>
<keyword evidence="6 12" id="KW-0418">Kinase</keyword>
<dbReference type="CDD" id="cd16917">
    <property type="entry name" value="HATPase_UhpB-NarQ-NarX-like"/>
    <property type="match status" value="1"/>
</dbReference>
<dbReference type="GO" id="GO:0016301">
    <property type="term" value="F:kinase activity"/>
    <property type="evidence" value="ECO:0007669"/>
    <property type="project" value="UniProtKB-KW"/>
</dbReference>
<evidence type="ECO:0000256" key="6">
    <source>
        <dbReference type="ARBA" id="ARBA00022777"/>
    </source>
</evidence>
<keyword evidence="4" id="KW-0808">Transferase</keyword>
<keyword evidence="10" id="KW-1133">Transmembrane helix</keyword>
<evidence type="ECO:0000256" key="10">
    <source>
        <dbReference type="SAM" id="Phobius"/>
    </source>
</evidence>
<evidence type="ECO:0000313" key="12">
    <source>
        <dbReference type="EMBL" id="GAA1980849.1"/>
    </source>
</evidence>
<dbReference type="InterPro" id="IPR036890">
    <property type="entry name" value="HATPase_C_sf"/>
</dbReference>
<dbReference type="EMBL" id="BAAANN010000033">
    <property type="protein sequence ID" value="GAA1980849.1"/>
    <property type="molecule type" value="Genomic_DNA"/>
</dbReference>
<dbReference type="InterPro" id="IPR050482">
    <property type="entry name" value="Sensor_HK_TwoCompSys"/>
</dbReference>
<dbReference type="SUPFAM" id="SSF55874">
    <property type="entry name" value="ATPase domain of HSP90 chaperone/DNA topoisomerase II/histidine kinase"/>
    <property type="match status" value="1"/>
</dbReference>
<dbReference type="EC" id="2.7.13.3" evidence="2"/>
<comment type="caution">
    <text evidence="12">The sequence shown here is derived from an EMBL/GenBank/DDBJ whole genome shotgun (WGS) entry which is preliminary data.</text>
</comment>
<feature type="transmembrane region" description="Helical" evidence="10">
    <location>
        <begin position="78"/>
        <end position="94"/>
    </location>
</feature>
<accession>A0ABP5DIB8</accession>